<comment type="caution">
    <text evidence="8">The sequence shown here is derived from an EMBL/GenBank/DDBJ whole genome shotgun (WGS) entry which is preliminary data.</text>
</comment>
<dbReference type="InterPro" id="IPR000014">
    <property type="entry name" value="PAS"/>
</dbReference>
<dbReference type="Pfam" id="PF08448">
    <property type="entry name" value="PAS_4"/>
    <property type="match status" value="1"/>
</dbReference>
<dbReference type="InterPro" id="IPR035965">
    <property type="entry name" value="PAS-like_dom_sf"/>
</dbReference>
<name>A0ABS8XTD9_9BURK</name>
<protein>
    <recommendedName>
        <fullName evidence="2">histidine kinase</fullName>
        <ecNumber evidence="2">2.7.13.3</ecNumber>
    </recommendedName>
</protein>
<evidence type="ECO:0000313" key="8">
    <source>
        <dbReference type="EMBL" id="MCE4555962.1"/>
    </source>
</evidence>
<keyword evidence="3" id="KW-0597">Phosphoprotein</keyword>
<comment type="catalytic activity">
    <reaction evidence="1">
        <text>ATP + protein L-histidine = ADP + protein N-phospho-L-histidine.</text>
        <dbReference type="EC" id="2.7.13.3"/>
    </reaction>
</comment>
<accession>A0ABS8XTD9</accession>
<dbReference type="Proteomes" id="UP001200741">
    <property type="component" value="Unassembled WGS sequence"/>
</dbReference>
<sequence>MKDKLASDADYHMRLLVDRVPTMLAYWDRDLICRFANRAYEAWFGADPDRLFGTHIRDLLGPQLYEMNHPYMLKALAGERQVFERIVPGPGGVERHSLAEYIPDNVNGEVRGFLVQVTNVTELKQTQAALARESELRTQLEAHAAELHGLLRERTEMLNVLAHEVRQPLNNASAALQSAQGWLRSHSEAYVSGRVEQAQQVLGEVLSSIDNTLAVAALLARPEPVPRHDVDIDVLISIAIADMPAAERPRIRVVRETPAQTALMDMSLMRLALRNLLNNALKFSPAGSDVLLRVVDTEDPPVLQISVTDFGGGIEPSLLPRLFSRGATGSQSKGAHGLGLGLYIVARIMALHGGTAKLLSNGPGGTTIELALPQINAIA</sequence>
<dbReference type="InterPro" id="IPR003661">
    <property type="entry name" value="HisK_dim/P_dom"/>
</dbReference>
<dbReference type="SMART" id="SM00387">
    <property type="entry name" value="HATPase_c"/>
    <property type="match status" value="1"/>
</dbReference>
<dbReference type="CDD" id="cd00130">
    <property type="entry name" value="PAS"/>
    <property type="match status" value="1"/>
</dbReference>
<dbReference type="PANTHER" id="PTHR42878">
    <property type="entry name" value="TWO-COMPONENT HISTIDINE KINASE"/>
    <property type="match status" value="1"/>
</dbReference>
<keyword evidence="5 8" id="KW-0418">Kinase</keyword>
<evidence type="ECO:0000313" key="9">
    <source>
        <dbReference type="Proteomes" id="UP001200741"/>
    </source>
</evidence>
<dbReference type="GO" id="GO:0016301">
    <property type="term" value="F:kinase activity"/>
    <property type="evidence" value="ECO:0007669"/>
    <property type="project" value="UniProtKB-KW"/>
</dbReference>
<proteinExistence type="predicted"/>
<dbReference type="InterPro" id="IPR004358">
    <property type="entry name" value="Sig_transdc_His_kin-like_C"/>
</dbReference>
<feature type="domain" description="Histidine kinase" evidence="7">
    <location>
        <begin position="160"/>
        <end position="376"/>
    </location>
</feature>
<dbReference type="CDD" id="cd00075">
    <property type="entry name" value="HATPase"/>
    <property type="match status" value="1"/>
</dbReference>
<evidence type="ECO:0000256" key="3">
    <source>
        <dbReference type="ARBA" id="ARBA00022553"/>
    </source>
</evidence>
<dbReference type="InterPro" id="IPR050351">
    <property type="entry name" value="BphY/WalK/GraS-like"/>
</dbReference>
<dbReference type="NCBIfam" id="TIGR00229">
    <property type="entry name" value="sensory_box"/>
    <property type="match status" value="1"/>
</dbReference>
<dbReference type="InterPro" id="IPR003594">
    <property type="entry name" value="HATPase_dom"/>
</dbReference>
<dbReference type="InterPro" id="IPR013656">
    <property type="entry name" value="PAS_4"/>
</dbReference>
<evidence type="ECO:0000256" key="6">
    <source>
        <dbReference type="ARBA" id="ARBA00023136"/>
    </source>
</evidence>
<evidence type="ECO:0000256" key="4">
    <source>
        <dbReference type="ARBA" id="ARBA00022679"/>
    </source>
</evidence>
<dbReference type="PROSITE" id="PS50109">
    <property type="entry name" value="HIS_KIN"/>
    <property type="match status" value="1"/>
</dbReference>
<dbReference type="RefSeq" id="WP_233373011.1">
    <property type="nucleotide sequence ID" value="NZ_JAJTWU010000006.1"/>
</dbReference>
<evidence type="ECO:0000256" key="1">
    <source>
        <dbReference type="ARBA" id="ARBA00000085"/>
    </source>
</evidence>
<dbReference type="PRINTS" id="PR00344">
    <property type="entry name" value="BCTRLSENSOR"/>
</dbReference>
<dbReference type="InterPro" id="IPR005467">
    <property type="entry name" value="His_kinase_dom"/>
</dbReference>
<dbReference type="InterPro" id="IPR036890">
    <property type="entry name" value="HATPase_C_sf"/>
</dbReference>
<evidence type="ECO:0000256" key="2">
    <source>
        <dbReference type="ARBA" id="ARBA00012438"/>
    </source>
</evidence>
<dbReference type="Gene3D" id="3.30.450.20">
    <property type="entry name" value="PAS domain"/>
    <property type="match status" value="1"/>
</dbReference>
<reference evidence="8 9" key="1">
    <citation type="submission" date="2021-12" db="EMBL/GenBank/DDBJ databases">
        <title>Genome seq of P8.</title>
        <authorList>
            <person name="Seo T."/>
        </authorList>
    </citation>
    <scope>NUCLEOTIDE SEQUENCE [LARGE SCALE GENOMIC DNA]</scope>
    <source>
        <strain evidence="8 9">P8</strain>
    </source>
</reference>
<dbReference type="EMBL" id="JAJTWU010000006">
    <property type="protein sequence ID" value="MCE4555962.1"/>
    <property type="molecule type" value="Genomic_DNA"/>
</dbReference>
<gene>
    <name evidence="8" type="ORF">LXT13_16270</name>
</gene>
<dbReference type="SMART" id="SM00091">
    <property type="entry name" value="PAS"/>
    <property type="match status" value="1"/>
</dbReference>
<evidence type="ECO:0000259" key="7">
    <source>
        <dbReference type="PROSITE" id="PS50109"/>
    </source>
</evidence>
<keyword evidence="4" id="KW-0808">Transferase</keyword>
<dbReference type="EC" id="2.7.13.3" evidence="2"/>
<keyword evidence="6" id="KW-0472">Membrane</keyword>
<dbReference type="InterPro" id="IPR036097">
    <property type="entry name" value="HisK_dim/P_sf"/>
</dbReference>
<dbReference type="SUPFAM" id="SSF47384">
    <property type="entry name" value="Homodimeric domain of signal transducing histidine kinase"/>
    <property type="match status" value="1"/>
</dbReference>
<dbReference type="SUPFAM" id="SSF55874">
    <property type="entry name" value="ATPase domain of HSP90 chaperone/DNA topoisomerase II/histidine kinase"/>
    <property type="match status" value="1"/>
</dbReference>
<dbReference type="CDD" id="cd00082">
    <property type="entry name" value="HisKA"/>
    <property type="match status" value="1"/>
</dbReference>
<evidence type="ECO:0000256" key="5">
    <source>
        <dbReference type="ARBA" id="ARBA00022777"/>
    </source>
</evidence>
<keyword evidence="9" id="KW-1185">Reference proteome</keyword>
<organism evidence="8 9">
    <name type="scientific">Pelomonas cellulosilytica</name>
    <dbReference type="NCBI Taxonomy" id="2906762"/>
    <lineage>
        <taxon>Bacteria</taxon>
        <taxon>Pseudomonadati</taxon>
        <taxon>Pseudomonadota</taxon>
        <taxon>Betaproteobacteria</taxon>
        <taxon>Burkholderiales</taxon>
        <taxon>Sphaerotilaceae</taxon>
        <taxon>Roseateles</taxon>
    </lineage>
</organism>
<dbReference type="SUPFAM" id="SSF55785">
    <property type="entry name" value="PYP-like sensor domain (PAS domain)"/>
    <property type="match status" value="1"/>
</dbReference>
<dbReference type="Pfam" id="PF02518">
    <property type="entry name" value="HATPase_c"/>
    <property type="match status" value="1"/>
</dbReference>
<dbReference type="Gene3D" id="3.30.565.10">
    <property type="entry name" value="Histidine kinase-like ATPase, C-terminal domain"/>
    <property type="match status" value="1"/>
</dbReference>
<dbReference type="PANTHER" id="PTHR42878:SF14">
    <property type="entry name" value="OSMOLARITY TWO-COMPONENT SYSTEM PROTEIN SSK1"/>
    <property type="match status" value="1"/>
</dbReference>